<dbReference type="AlphaFoldDB" id="A0A4V2YFE9"/>
<dbReference type="InterPro" id="IPR007343">
    <property type="entry name" value="Uncharacterised_pept_Zn_put"/>
</dbReference>
<reference evidence="2 3" key="1">
    <citation type="submission" date="2019-02" db="EMBL/GenBank/DDBJ databases">
        <title>Draft genome sequences of novel Actinobacteria.</title>
        <authorList>
            <person name="Sahin N."/>
            <person name="Ay H."/>
            <person name="Saygin H."/>
        </authorList>
    </citation>
    <scope>NUCLEOTIDE SEQUENCE [LARGE SCALE GENOMIC DNA]</scope>
    <source>
        <strain evidence="2 3">16K104</strain>
    </source>
</reference>
<protein>
    <recommendedName>
        <fullName evidence="4">Metalloprotease</fullName>
    </recommendedName>
</protein>
<organism evidence="2 3">
    <name type="scientific">Kribbella turkmenica</name>
    <dbReference type="NCBI Taxonomy" id="2530375"/>
    <lineage>
        <taxon>Bacteria</taxon>
        <taxon>Bacillati</taxon>
        <taxon>Actinomycetota</taxon>
        <taxon>Actinomycetes</taxon>
        <taxon>Propionibacteriales</taxon>
        <taxon>Kribbellaceae</taxon>
        <taxon>Kribbella</taxon>
    </lineage>
</organism>
<dbReference type="OrthoDB" id="5168289at2"/>
<evidence type="ECO:0008006" key="4">
    <source>
        <dbReference type="Google" id="ProtNLM"/>
    </source>
</evidence>
<dbReference type="Proteomes" id="UP000295172">
    <property type="component" value="Unassembled WGS sequence"/>
</dbReference>
<sequence>MRVFALILGIFFLTGCTVTTPAEPEAPAVDRSAMATDERTAVDAVNGFWRTRFPRVFDQPYRGPRVAGAYTGTNGPRCGGQPSVAFNAYYCRPGDYLAWDEELMAAGYRQIGDAWVYLIIAHEWGHAIQARLEADLVSVAAELQADCLAGAALQGAAQDGVIAIEPGDAEELAQTLAAVADDYPWTDVSDHGNAEQRTDAFNSGVSGGIPACIG</sequence>
<feature type="chain" id="PRO_5039575511" description="Metalloprotease" evidence="1">
    <location>
        <begin position="22"/>
        <end position="214"/>
    </location>
</feature>
<gene>
    <name evidence="2" type="ORF">E1218_18555</name>
</gene>
<dbReference type="SUPFAM" id="SSF55486">
    <property type="entry name" value="Metalloproteases ('zincins'), catalytic domain"/>
    <property type="match status" value="1"/>
</dbReference>
<evidence type="ECO:0000313" key="2">
    <source>
        <dbReference type="EMBL" id="TDD22917.1"/>
    </source>
</evidence>
<dbReference type="EMBL" id="SMKR01000077">
    <property type="protein sequence ID" value="TDD22917.1"/>
    <property type="molecule type" value="Genomic_DNA"/>
</dbReference>
<feature type="signal peptide" evidence="1">
    <location>
        <begin position="1"/>
        <end position="21"/>
    </location>
</feature>
<accession>A0A4V2YFE9</accession>
<proteinExistence type="predicted"/>
<keyword evidence="3" id="KW-1185">Reference proteome</keyword>
<dbReference type="Pfam" id="PF04228">
    <property type="entry name" value="Zn_peptidase"/>
    <property type="match status" value="1"/>
</dbReference>
<dbReference type="PROSITE" id="PS51257">
    <property type="entry name" value="PROKAR_LIPOPROTEIN"/>
    <property type="match status" value="1"/>
</dbReference>
<evidence type="ECO:0000256" key="1">
    <source>
        <dbReference type="SAM" id="SignalP"/>
    </source>
</evidence>
<dbReference type="RefSeq" id="WP_132321803.1">
    <property type="nucleotide sequence ID" value="NZ_SMKR01000077.1"/>
</dbReference>
<evidence type="ECO:0000313" key="3">
    <source>
        <dbReference type="Proteomes" id="UP000295172"/>
    </source>
</evidence>
<keyword evidence="1" id="KW-0732">Signal</keyword>
<name>A0A4V2YFE9_9ACTN</name>
<comment type="caution">
    <text evidence="2">The sequence shown here is derived from an EMBL/GenBank/DDBJ whole genome shotgun (WGS) entry which is preliminary data.</text>
</comment>